<reference evidence="4 6" key="2">
    <citation type="submission" date="2023-07" db="EMBL/GenBank/DDBJ databases">
        <title>Genomic Encyclopedia of Type Strains, Phase IV (KMG-IV): sequencing the most valuable type-strain genomes for metagenomic binning, comparative biology and taxonomic classification.</title>
        <authorList>
            <person name="Goeker M."/>
        </authorList>
    </citation>
    <scope>NUCLEOTIDE SEQUENCE [LARGE SCALE GENOMIC DNA]</scope>
    <source>
        <strain evidence="4 6">DSM 338</strain>
    </source>
</reference>
<dbReference type="RefSeq" id="WP_281809191.1">
    <property type="nucleotide sequence ID" value="NZ_BSDO01000007.1"/>
</dbReference>
<keyword evidence="2" id="KW-0472">Membrane</keyword>
<accession>A0A9W6FLI6</accession>
<feature type="transmembrane region" description="Helical" evidence="2">
    <location>
        <begin position="7"/>
        <end position="26"/>
    </location>
</feature>
<dbReference type="GeneID" id="95764868"/>
<name>A0A9W6FLI6_XANFL</name>
<dbReference type="EMBL" id="BSDO01000007">
    <property type="protein sequence ID" value="GLI24421.1"/>
    <property type="molecule type" value="Genomic_DNA"/>
</dbReference>
<dbReference type="GO" id="GO:0015562">
    <property type="term" value="F:efflux transmembrane transporter activity"/>
    <property type="evidence" value="ECO:0007669"/>
    <property type="project" value="InterPro"/>
</dbReference>
<evidence type="ECO:0000313" key="4">
    <source>
        <dbReference type="EMBL" id="MDR6335931.1"/>
    </source>
</evidence>
<protein>
    <submittedName>
        <fullName evidence="4">Outer membrane protein TolC</fullName>
    </submittedName>
</protein>
<keyword evidence="6" id="KW-1185">Reference proteome</keyword>
<keyword evidence="2" id="KW-1133">Transmembrane helix</keyword>
<dbReference type="Proteomes" id="UP001245370">
    <property type="component" value="Unassembled WGS sequence"/>
</dbReference>
<sequence length="237" mass="23929">MDSARDRVVGILLGNLVVYVIVTTIWPKSALLDVRVHLSRILSTLAEIASLSAMKASRAGITAAEAGFMPKVYLGAIAAGGNSSLSASNLPNIAQISSASGVVVGASMPIFDGGLRAAQLRNAESLAAASEETFKRVRDDAAREIVVAANTLRSALASYTAATALAQAAQTTHDAAFSAYQAGVGNISVATEADSGLLTARQAQSDAHAASLVAAANLAFALGAMTSSDVASGLVAR</sequence>
<dbReference type="AlphaFoldDB" id="A0A9W6FLI6"/>
<evidence type="ECO:0000256" key="1">
    <source>
        <dbReference type="ARBA" id="ARBA00007613"/>
    </source>
</evidence>
<dbReference type="EMBL" id="JAVDPY010000009">
    <property type="protein sequence ID" value="MDR6335931.1"/>
    <property type="molecule type" value="Genomic_DNA"/>
</dbReference>
<dbReference type="SUPFAM" id="SSF56954">
    <property type="entry name" value="Outer membrane efflux proteins (OEP)"/>
    <property type="match status" value="1"/>
</dbReference>
<dbReference type="Gene3D" id="1.20.1600.10">
    <property type="entry name" value="Outer membrane efflux proteins (OEP)"/>
    <property type="match status" value="1"/>
</dbReference>
<reference evidence="3" key="1">
    <citation type="submission" date="2022-12" db="EMBL/GenBank/DDBJ databases">
        <title>Reference genome sequencing for broad-spectrum identification of bacterial and archaeal isolates by mass spectrometry.</title>
        <authorList>
            <person name="Sekiguchi Y."/>
            <person name="Tourlousse D.M."/>
        </authorList>
    </citation>
    <scope>NUCLEOTIDE SEQUENCE</scope>
    <source>
        <strain evidence="3">301</strain>
    </source>
</reference>
<dbReference type="Proteomes" id="UP001144397">
    <property type="component" value="Unassembled WGS sequence"/>
</dbReference>
<proteinExistence type="inferred from homology"/>
<dbReference type="InterPro" id="IPR010131">
    <property type="entry name" value="MdtP/NodT-like"/>
</dbReference>
<organism evidence="3 5">
    <name type="scientific">Xanthobacter flavus</name>
    <dbReference type="NCBI Taxonomy" id="281"/>
    <lineage>
        <taxon>Bacteria</taxon>
        <taxon>Pseudomonadati</taxon>
        <taxon>Pseudomonadota</taxon>
        <taxon>Alphaproteobacteria</taxon>
        <taxon>Hyphomicrobiales</taxon>
        <taxon>Xanthobacteraceae</taxon>
        <taxon>Xanthobacter</taxon>
    </lineage>
</organism>
<dbReference type="PANTHER" id="PTHR30203:SF29">
    <property type="entry name" value="PROTEIN CYAE"/>
    <property type="match status" value="1"/>
</dbReference>
<evidence type="ECO:0000313" key="5">
    <source>
        <dbReference type="Proteomes" id="UP001144397"/>
    </source>
</evidence>
<comment type="similarity">
    <text evidence="1">Belongs to the outer membrane factor (OMF) (TC 1.B.17) family.</text>
</comment>
<keyword evidence="2" id="KW-0812">Transmembrane</keyword>
<dbReference type="InterPro" id="IPR003423">
    <property type="entry name" value="OMP_efflux"/>
</dbReference>
<gene>
    <name evidence="4" type="ORF">GGQ86_004429</name>
    <name evidence="3" type="ORF">XFLAVUS301_40950</name>
</gene>
<dbReference type="Pfam" id="PF02321">
    <property type="entry name" value="OEP"/>
    <property type="match status" value="1"/>
</dbReference>
<evidence type="ECO:0000313" key="3">
    <source>
        <dbReference type="EMBL" id="GLI24421.1"/>
    </source>
</evidence>
<evidence type="ECO:0000256" key="2">
    <source>
        <dbReference type="SAM" id="Phobius"/>
    </source>
</evidence>
<evidence type="ECO:0000313" key="6">
    <source>
        <dbReference type="Proteomes" id="UP001245370"/>
    </source>
</evidence>
<comment type="caution">
    <text evidence="3">The sequence shown here is derived from an EMBL/GenBank/DDBJ whole genome shotgun (WGS) entry which is preliminary data.</text>
</comment>
<dbReference type="PANTHER" id="PTHR30203">
    <property type="entry name" value="OUTER MEMBRANE CATION EFFLUX PROTEIN"/>
    <property type="match status" value="1"/>
</dbReference>